<sequence>MFQPCWWVTAKSSHLRHEFDNLPIGAHLAFEPFKKVSLWYLIWGFGLVICWFCGDNFDVGSNLHSHLFLYVASSAFESIMTAIYPFWESLKVTWLKSTNSRFLKFVGSVNLLGDSNYSSKKLKDFHAASSKENGLVRFFIQRRPNTLTSSITQASIPIFLLKIAFFLALQIAQQVIIISKCTNLYSSVLLCIFIEPICIVRYYFVN</sequence>
<comment type="caution">
    <text evidence="2">The sequence shown here is derived from an EMBL/GenBank/DDBJ whole genome shotgun (WGS) entry which is preliminary data.</text>
</comment>
<dbReference type="EMBL" id="MNCJ02000331">
    <property type="protein sequence ID" value="KAF5761530.1"/>
    <property type="molecule type" value="Genomic_DNA"/>
</dbReference>
<keyword evidence="1" id="KW-0472">Membrane</keyword>
<keyword evidence="1" id="KW-0812">Transmembrane</keyword>
<dbReference type="Gramene" id="mRNA:HanXRQr2_Chr16g0766191">
    <property type="protein sequence ID" value="mRNA:HanXRQr2_Chr16g0766191"/>
    <property type="gene ID" value="HanXRQr2_Chr16g0766191"/>
</dbReference>
<feature type="transmembrane region" description="Helical" evidence="1">
    <location>
        <begin position="37"/>
        <end position="55"/>
    </location>
</feature>
<feature type="transmembrane region" description="Helical" evidence="1">
    <location>
        <begin position="67"/>
        <end position="87"/>
    </location>
</feature>
<organism evidence="2 3">
    <name type="scientific">Helianthus annuus</name>
    <name type="common">Common sunflower</name>
    <dbReference type="NCBI Taxonomy" id="4232"/>
    <lineage>
        <taxon>Eukaryota</taxon>
        <taxon>Viridiplantae</taxon>
        <taxon>Streptophyta</taxon>
        <taxon>Embryophyta</taxon>
        <taxon>Tracheophyta</taxon>
        <taxon>Spermatophyta</taxon>
        <taxon>Magnoliopsida</taxon>
        <taxon>eudicotyledons</taxon>
        <taxon>Gunneridae</taxon>
        <taxon>Pentapetalae</taxon>
        <taxon>asterids</taxon>
        <taxon>campanulids</taxon>
        <taxon>Asterales</taxon>
        <taxon>Asteraceae</taxon>
        <taxon>Asteroideae</taxon>
        <taxon>Heliantheae alliance</taxon>
        <taxon>Heliantheae</taxon>
        <taxon>Helianthus</taxon>
    </lineage>
</organism>
<proteinExistence type="predicted"/>
<dbReference type="Proteomes" id="UP000215914">
    <property type="component" value="Unassembled WGS sequence"/>
</dbReference>
<keyword evidence="3" id="KW-1185">Reference proteome</keyword>
<accession>A0A9K3GZH5</accession>
<evidence type="ECO:0000256" key="1">
    <source>
        <dbReference type="SAM" id="Phobius"/>
    </source>
</evidence>
<reference evidence="2" key="2">
    <citation type="submission" date="2020-06" db="EMBL/GenBank/DDBJ databases">
        <title>Helianthus annuus Genome sequencing and assembly Release 2.</title>
        <authorList>
            <person name="Gouzy J."/>
            <person name="Langlade N."/>
            <person name="Munos S."/>
        </authorList>
    </citation>
    <scope>NUCLEOTIDE SEQUENCE</scope>
    <source>
        <tissue evidence="2">Leaves</tissue>
    </source>
</reference>
<evidence type="ECO:0000313" key="2">
    <source>
        <dbReference type="EMBL" id="KAF5761530.1"/>
    </source>
</evidence>
<protein>
    <submittedName>
        <fullName evidence="2">Uncharacterized protein</fullName>
    </submittedName>
</protein>
<gene>
    <name evidence="2" type="ORF">HanXRQr2_Chr16g0766191</name>
</gene>
<dbReference type="AlphaFoldDB" id="A0A9K3GZH5"/>
<name>A0A9K3GZH5_HELAN</name>
<evidence type="ECO:0000313" key="3">
    <source>
        <dbReference type="Proteomes" id="UP000215914"/>
    </source>
</evidence>
<keyword evidence="1" id="KW-1133">Transmembrane helix</keyword>
<reference evidence="2" key="1">
    <citation type="journal article" date="2017" name="Nature">
        <title>The sunflower genome provides insights into oil metabolism, flowering and Asterid evolution.</title>
        <authorList>
            <person name="Badouin H."/>
            <person name="Gouzy J."/>
            <person name="Grassa C.J."/>
            <person name="Murat F."/>
            <person name="Staton S.E."/>
            <person name="Cottret L."/>
            <person name="Lelandais-Briere C."/>
            <person name="Owens G.L."/>
            <person name="Carrere S."/>
            <person name="Mayjonade B."/>
            <person name="Legrand L."/>
            <person name="Gill N."/>
            <person name="Kane N.C."/>
            <person name="Bowers J.E."/>
            <person name="Hubner S."/>
            <person name="Bellec A."/>
            <person name="Berard A."/>
            <person name="Berges H."/>
            <person name="Blanchet N."/>
            <person name="Boniface M.C."/>
            <person name="Brunel D."/>
            <person name="Catrice O."/>
            <person name="Chaidir N."/>
            <person name="Claudel C."/>
            <person name="Donnadieu C."/>
            <person name="Faraut T."/>
            <person name="Fievet G."/>
            <person name="Helmstetter N."/>
            <person name="King M."/>
            <person name="Knapp S.J."/>
            <person name="Lai Z."/>
            <person name="Le Paslier M.C."/>
            <person name="Lippi Y."/>
            <person name="Lorenzon L."/>
            <person name="Mandel J.R."/>
            <person name="Marage G."/>
            <person name="Marchand G."/>
            <person name="Marquand E."/>
            <person name="Bret-Mestries E."/>
            <person name="Morien E."/>
            <person name="Nambeesan S."/>
            <person name="Nguyen T."/>
            <person name="Pegot-Espagnet P."/>
            <person name="Pouilly N."/>
            <person name="Raftis F."/>
            <person name="Sallet E."/>
            <person name="Schiex T."/>
            <person name="Thomas J."/>
            <person name="Vandecasteele C."/>
            <person name="Vares D."/>
            <person name="Vear F."/>
            <person name="Vautrin S."/>
            <person name="Crespi M."/>
            <person name="Mangin B."/>
            <person name="Burke J.M."/>
            <person name="Salse J."/>
            <person name="Munos S."/>
            <person name="Vincourt P."/>
            <person name="Rieseberg L.H."/>
            <person name="Langlade N.B."/>
        </authorList>
    </citation>
    <scope>NUCLEOTIDE SEQUENCE</scope>
    <source>
        <tissue evidence="2">Leaves</tissue>
    </source>
</reference>
<feature type="transmembrane region" description="Helical" evidence="1">
    <location>
        <begin position="154"/>
        <end position="172"/>
    </location>
</feature>
<feature type="transmembrane region" description="Helical" evidence="1">
    <location>
        <begin position="184"/>
        <end position="204"/>
    </location>
</feature>